<evidence type="ECO:0000313" key="1">
    <source>
        <dbReference type="EMBL" id="KKT99093.1"/>
    </source>
</evidence>
<evidence type="ECO:0000313" key="2">
    <source>
        <dbReference type="Proteomes" id="UP000034078"/>
    </source>
</evidence>
<proteinExistence type="predicted"/>
<comment type="caution">
    <text evidence="1">The sequence shown here is derived from an EMBL/GenBank/DDBJ whole genome shotgun (WGS) entry which is preliminary data.</text>
</comment>
<gene>
    <name evidence="1" type="ORF">UX01_C0013G0012</name>
</gene>
<reference evidence="1 2" key="1">
    <citation type="journal article" date="2015" name="Nature">
        <title>rRNA introns, odd ribosomes, and small enigmatic genomes across a large radiation of phyla.</title>
        <authorList>
            <person name="Brown C.T."/>
            <person name="Hug L.A."/>
            <person name="Thomas B.C."/>
            <person name="Sharon I."/>
            <person name="Castelle C.J."/>
            <person name="Singh A."/>
            <person name="Wilkins M.J."/>
            <person name="Williams K.H."/>
            <person name="Banfield J.F."/>
        </authorList>
    </citation>
    <scope>NUCLEOTIDE SEQUENCE [LARGE SCALE GENOMIC DNA]</scope>
</reference>
<organism evidence="1 2">
    <name type="scientific">Candidatus Collierbacteria bacterium GW2011_GWB2_45_17</name>
    <dbReference type="NCBI Taxonomy" id="1618388"/>
    <lineage>
        <taxon>Bacteria</taxon>
        <taxon>Candidatus Collieribacteriota</taxon>
    </lineage>
</organism>
<protein>
    <submittedName>
        <fullName evidence="1">Uncharacterized protein</fullName>
    </submittedName>
</protein>
<dbReference type="AlphaFoldDB" id="A0A837IDF6"/>
<dbReference type="EMBL" id="LCKO01000013">
    <property type="protein sequence ID" value="KKT99093.1"/>
    <property type="molecule type" value="Genomic_DNA"/>
</dbReference>
<name>A0A837IDF6_9BACT</name>
<sequence>MLTKSEVERLLNQKISKEKEEIYRKMAQAFTDNNMKLFNELVMKSYANEHYVTREQLDQKWDTIMTTLDRIYGIVKKMDEEQTVVSYRVNNHESRLTKIETAIA</sequence>
<dbReference type="Proteomes" id="UP000034078">
    <property type="component" value="Unassembled WGS sequence"/>
</dbReference>
<accession>A0A837IDF6</accession>